<keyword evidence="1" id="KW-0653">Protein transport</keyword>
<dbReference type="SUPFAM" id="SSF54427">
    <property type="entry name" value="NTF2-like"/>
    <property type="match status" value="1"/>
</dbReference>
<dbReference type="PROSITE" id="PS50177">
    <property type="entry name" value="NTF2_DOMAIN"/>
    <property type="match status" value="1"/>
</dbReference>
<name>A0A6G1SDQ8_9ACAR</name>
<keyword evidence="1" id="KW-0813">Transport</keyword>
<accession>A0A6G1SDQ8</accession>
<gene>
    <name evidence="3" type="primary">nxt-1</name>
    <name evidence="3" type="ORF">g.20268</name>
</gene>
<sequence>MTMISNRTSAEGNTQRSNEALGFAEVFFHRQDKDRGEALYGMYHDQSTLIWNGSPYKTKTNITKFYQSQLATETTVQALDAQIMPPMGDIIDMITVIAAGKIKQNDREYNFSRTFLLGPNSPTSTEYLIVSDTMRMHS</sequence>
<dbReference type="GO" id="GO:0006913">
    <property type="term" value="P:nucleocytoplasmic transport"/>
    <property type="evidence" value="ECO:0007669"/>
    <property type="project" value="UniProtKB-UniRule"/>
</dbReference>
<evidence type="ECO:0000313" key="3">
    <source>
        <dbReference type="EMBL" id="MDE48073.1"/>
    </source>
</evidence>
<dbReference type="InterPro" id="IPR032710">
    <property type="entry name" value="NTF2-like_dom_sf"/>
</dbReference>
<reference evidence="3" key="1">
    <citation type="submission" date="2018-10" db="EMBL/GenBank/DDBJ databases">
        <title>Transcriptome assembly of Aceria tosichella (Wheat curl mite) Type 2.</title>
        <authorList>
            <person name="Scully E.D."/>
            <person name="Geib S.M."/>
            <person name="Palmer N.A."/>
            <person name="Gupta A.K."/>
            <person name="Sarath G."/>
            <person name="Tatineni S."/>
        </authorList>
    </citation>
    <scope>NUCLEOTIDE SEQUENCE</scope>
    <source>
        <strain evidence="3">LincolnNE</strain>
    </source>
</reference>
<dbReference type="PANTHER" id="PTHR12612">
    <property type="entry name" value="NUCLEAR TRANSPORT FACTOR 2"/>
    <property type="match status" value="1"/>
</dbReference>
<dbReference type="InterPro" id="IPR045875">
    <property type="entry name" value="NTF2"/>
</dbReference>
<comment type="function">
    <text evidence="1">Has a role in nuclear-cytoplasmic transport of proteins and mRNAs.</text>
</comment>
<comment type="subcellular location">
    <subcellularLocation>
        <location evidence="1">Cytoplasm</location>
    </subcellularLocation>
    <subcellularLocation>
        <location evidence="1">Nucleus</location>
    </subcellularLocation>
</comment>
<evidence type="ECO:0000256" key="1">
    <source>
        <dbReference type="RuleBase" id="RU369002"/>
    </source>
</evidence>
<dbReference type="InterPro" id="IPR018222">
    <property type="entry name" value="Nuclear_transport_factor_2_euk"/>
</dbReference>
<dbReference type="GO" id="GO:0005634">
    <property type="term" value="C:nucleus"/>
    <property type="evidence" value="ECO:0007669"/>
    <property type="project" value="UniProtKB-SubCell"/>
</dbReference>
<dbReference type="Pfam" id="PF02136">
    <property type="entry name" value="NTF2"/>
    <property type="match status" value="1"/>
</dbReference>
<proteinExistence type="predicted"/>
<dbReference type="Gene3D" id="3.10.450.50">
    <property type="match status" value="1"/>
</dbReference>
<keyword evidence="1" id="KW-0963">Cytoplasm</keyword>
<feature type="domain" description="NTF2" evidence="2">
    <location>
        <begin position="19"/>
        <end position="136"/>
    </location>
</feature>
<protein>
    <recommendedName>
        <fullName evidence="1">NTF2-related export protein</fullName>
    </recommendedName>
</protein>
<dbReference type="GO" id="GO:0015031">
    <property type="term" value="P:protein transport"/>
    <property type="evidence" value="ECO:0007669"/>
    <property type="project" value="UniProtKB-KW"/>
</dbReference>
<dbReference type="InterPro" id="IPR002075">
    <property type="entry name" value="NTF2_dom"/>
</dbReference>
<organism evidence="3">
    <name type="scientific">Aceria tosichella</name>
    <name type="common">wheat curl mite</name>
    <dbReference type="NCBI Taxonomy" id="561515"/>
    <lineage>
        <taxon>Eukaryota</taxon>
        <taxon>Metazoa</taxon>
        <taxon>Ecdysozoa</taxon>
        <taxon>Arthropoda</taxon>
        <taxon>Chelicerata</taxon>
        <taxon>Arachnida</taxon>
        <taxon>Acari</taxon>
        <taxon>Acariformes</taxon>
        <taxon>Trombidiformes</taxon>
        <taxon>Prostigmata</taxon>
        <taxon>Eupodina</taxon>
        <taxon>Eriophyoidea</taxon>
        <taxon>Eriophyidae</taxon>
        <taxon>Eriophyinae</taxon>
        <taxon>Aceriini</taxon>
        <taxon>Aceria</taxon>
    </lineage>
</organism>
<keyword evidence="1" id="KW-0539">Nucleus</keyword>
<dbReference type="AlphaFoldDB" id="A0A6G1SDQ8"/>
<dbReference type="GO" id="GO:0005737">
    <property type="term" value="C:cytoplasm"/>
    <property type="evidence" value="ECO:0007669"/>
    <property type="project" value="UniProtKB-SubCell"/>
</dbReference>
<evidence type="ECO:0000259" key="2">
    <source>
        <dbReference type="PROSITE" id="PS50177"/>
    </source>
</evidence>
<dbReference type="EMBL" id="GGYP01003302">
    <property type="protein sequence ID" value="MDE48073.1"/>
    <property type="molecule type" value="Transcribed_RNA"/>
</dbReference>
<dbReference type="GO" id="GO:0051028">
    <property type="term" value="P:mRNA transport"/>
    <property type="evidence" value="ECO:0007669"/>
    <property type="project" value="UniProtKB-UniRule"/>
</dbReference>